<reference evidence="6" key="1">
    <citation type="submission" date="2012-06" db="EMBL/GenBank/DDBJ databases">
        <title>The genome sequence of Coniosporium apollinis CBS 100218.</title>
        <authorList>
            <consortium name="The Broad Institute Genome Sequencing Platform"/>
            <person name="Cuomo C."/>
            <person name="Gorbushina A."/>
            <person name="Noack S."/>
            <person name="Walker B."/>
            <person name="Young S.K."/>
            <person name="Zeng Q."/>
            <person name="Gargeya S."/>
            <person name="Fitzgerald M."/>
            <person name="Haas B."/>
            <person name="Abouelleil A."/>
            <person name="Alvarado L."/>
            <person name="Arachchi H.M."/>
            <person name="Berlin A.M."/>
            <person name="Chapman S.B."/>
            <person name="Goldberg J."/>
            <person name="Griggs A."/>
            <person name="Gujja S."/>
            <person name="Hansen M."/>
            <person name="Howarth C."/>
            <person name="Imamovic A."/>
            <person name="Larimer J."/>
            <person name="McCowan C."/>
            <person name="Montmayeur A."/>
            <person name="Murphy C."/>
            <person name="Neiman D."/>
            <person name="Pearson M."/>
            <person name="Priest M."/>
            <person name="Roberts A."/>
            <person name="Saif S."/>
            <person name="Shea T."/>
            <person name="Sisk P."/>
            <person name="Sykes S."/>
            <person name="Wortman J."/>
            <person name="Nusbaum C."/>
            <person name="Birren B."/>
        </authorList>
    </citation>
    <scope>NUCLEOTIDE SEQUENCE [LARGE SCALE GENOMIC DNA]</scope>
    <source>
        <strain evidence="6">CBS 100218</strain>
    </source>
</reference>
<dbReference type="InterPro" id="IPR058923">
    <property type="entry name" value="RCC1-like_dom"/>
</dbReference>
<evidence type="ECO:0000313" key="6">
    <source>
        <dbReference type="Proteomes" id="UP000016924"/>
    </source>
</evidence>
<name>R7YRU2_CONA1</name>
<dbReference type="PROSITE" id="PS00626">
    <property type="entry name" value="RCC1_2"/>
    <property type="match status" value="1"/>
</dbReference>
<dbReference type="PANTHER" id="PTHR45982">
    <property type="entry name" value="REGULATOR OF CHROMOSOME CONDENSATION"/>
    <property type="match status" value="1"/>
</dbReference>
<feature type="repeat" description="RCC1" evidence="3">
    <location>
        <begin position="267"/>
        <end position="304"/>
    </location>
</feature>
<evidence type="ECO:0000259" key="4">
    <source>
        <dbReference type="Pfam" id="PF25390"/>
    </source>
</evidence>
<evidence type="ECO:0000256" key="3">
    <source>
        <dbReference type="PROSITE-ProRule" id="PRU00235"/>
    </source>
</evidence>
<dbReference type="Pfam" id="PF25390">
    <property type="entry name" value="WD40_RLD"/>
    <property type="match status" value="1"/>
</dbReference>
<dbReference type="eggNOG" id="KOG1426">
    <property type="taxonomic scope" value="Eukaryota"/>
</dbReference>
<protein>
    <recommendedName>
        <fullName evidence="4">RCC1-like domain-containing protein</fullName>
    </recommendedName>
</protein>
<dbReference type="RefSeq" id="XP_007779922.1">
    <property type="nucleotide sequence ID" value="XM_007781732.1"/>
</dbReference>
<dbReference type="InterPro" id="IPR000408">
    <property type="entry name" value="Reg_chr_condens"/>
</dbReference>
<organism evidence="5 6">
    <name type="scientific">Coniosporium apollinis (strain CBS 100218)</name>
    <name type="common">Rock-inhabiting black yeast</name>
    <dbReference type="NCBI Taxonomy" id="1168221"/>
    <lineage>
        <taxon>Eukaryota</taxon>
        <taxon>Fungi</taxon>
        <taxon>Dikarya</taxon>
        <taxon>Ascomycota</taxon>
        <taxon>Pezizomycotina</taxon>
        <taxon>Dothideomycetes</taxon>
        <taxon>Dothideomycetes incertae sedis</taxon>
        <taxon>Coniosporium</taxon>
    </lineage>
</organism>
<dbReference type="PRINTS" id="PR00633">
    <property type="entry name" value="RCCNDNSATION"/>
</dbReference>
<dbReference type="OMA" id="GWGNCRK"/>
<keyword evidence="6" id="KW-1185">Reference proteome</keyword>
<dbReference type="SUPFAM" id="SSF50985">
    <property type="entry name" value="RCC1/BLIP-II"/>
    <property type="match status" value="1"/>
</dbReference>
<dbReference type="PANTHER" id="PTHR45982:SF1">
    <property type="entry name" value="REGULATOR OF CHROMOSOME CONDENSATION"/>
    <property type="match status" value="1"/>
</dbReference>
<feature type="domain" description="RCC1-like" evidence="4">
    <location>
        <begin position="2"/>
        <end position="323"/>
    </location>
</feature>
<gene>
    <name evidence="5" type="ORF">W97_03838</name>
</gene>
<dbReference type="AlphaFoldDB" id="R7YRU2"/>
<dbReference type="GeneID" id="19901149"/>
<evidence type="ECO:0000256" key="2">
    <source>
        <dbReference type="ARBA" id="ARBA00022737"/>
    </source>
</evidence>
<dbReference type="EMBL" id="JH767569">
    <property type="protein sequence ID" value="EON64605.1"/>
    <property type="molecule type" value="Genomic_DNA"/>
</dbReference>
<dbReference type="InterPro" id="IPR009091">
    <property type="entry name" value="RCC1/BLIP-II"/>
</dbReference>
<dbReference type="STRING" id="1168221.R7YRU2"/>
<feature type="repeat" description="RCC1" evidence="3">
    <location>
        <begin position="175"/>
        <end position="224"/>
    </location>
</feature>
<evidence type="ECO:0000313" key="5">
    <source>
        <dbReference type="EMBL" id="EON64605.1"/>
    </source>
</evidence>
<feature type="repeat" description="RCC1" evidence="3">
    <location>
        <begin position="120"/>
        <end position="174"/>
    </location>
</feature>
<sequence length="363" mass="38394">MLLAFGSNGSGQLGIRHEDDVSAPQTCALPPSFEAAAHVHIAAGGNHTLVLARSKPCSPDALSSVMYASGDNSDGRCGNSSRRLNTFRHADLRINNGAPLYDVKLCSATWEASIFVTTEDAVFSCGTGLKGELGLGKEVTQATSPQLIINFPPKDTRIVDLASSMGHTVAVLSNGDVYGWGQGRKGQLGHPAEICWEPRKIDGIGFKAVRAVCGKDFVYVVGTPEEGTHTVLGSDKWFVRSTAPESIAGWKSISASWGGIYLLLESGKLIGWGRNDHGQLPPANIPLIEYFAAGSEHVLVRTKTGKILAWGWGEHGNCGAPTAAGGDDVADRWNEIEVEGVVMGVAQSSLTTYEAVVGLHLDT</sequence>
<dbReference type="Proteomes" id="UP000016924">
    <property type="component" value="Unassembled WGS sequence"/>
</dbReference>
<dbReference type="InterPro" id="IPR051553">
    <property type="entry name" value="Ran_GTPase-activating"/>
</dbReference>
<dbReference type="PROSITE" id="PS50012">
    <property type="entry name" value="RCC1_3"/>
    <property type="match status" value="4"/>
</dbReference>
<dbReference type="HOGENOM" id="CLU_005210_0_0_1"/>
<proteinExistence type="predicted"/>
<keyword evidence="2" id="KW-0677">Repeat</keyword>
<keyword evidence="1" id="KW-0344">Guanine-nucleotide releasing factor</keyword>
<accession>R7YRU2</accession>
<feature type="repeat" description="RCC1" evidence="3">
    <location>
        <begin position="1"/>
        <end position="54"/>
    </location>
</feature>
<evidence type="ECO:0000256" key="1">
    <source>
        <dbReference type="ARBA" id="ARBA00022658"/>
    </source>
</evidence>
<dbReference type="Gene3D" id="2.130.10.30">
    <property type="entry name" value="Regulator of chromosome condensation 1/beta-lactamase-inhibitor protein II"/>
    <property type="match status" value="2"/>
</dbReference>
<dbReference type="OrthoDB" id="5370059at2759"/>